<keyword evidence="5" id="KW-1133">Transmembrane helix</keyword>
<dbReference type="Proteomes" id="UP000887574">
    <property type="component" value="Unplaced"/>
</dbReference>
<sequence length="410" mass="46460">MSEQPLEGVRIAIVGGGPGGLLLARLLQLNSAAIVTVYERSTSKESSYWSQGSSLNLRPDSGFMAIKEAGLFEPFKQYYRSDSVCLRVMDPAGNLMATREYRVADLQEESKEYVSPAIDRGRLALLLLNSVKPGTVEWNKHFLSLSRENDSSYKINFEDGSIAMADVVVGSDGGRSKVRPFVTSVKPYYMGFHLIEARIKKVKEVSPNMYNMVEGGKTFIIGKNKFLILTTKQDGTLVFYPSFKVDEDWKDKCGIDWSDREQVTNWFRRDFPDYSDIWLELWEKADLPVVLRPQYIMPTDKPWDHPPNLTLIGDAAHVVPPFGGTGVNGALNDAYTLAKFLVDQDHYKTPQDAIGAYEEDMRKRMEKNAATVQKYAALLHPTYPILVYTLVRAYIVFIYVWELVSNIFKK</sequence>
<dbReference type="AlphaFoldDB" id="A0A915D227"/>
<organism evidence="7 8">
    <name type="scientific">Ditylenchus dipsaci</name>
    <dbReference type="NCBI Taxonomy" id="166011"/>
    <lineage>
        <taxon>Eukaryota</taxon>
        <taxon>Metazoa</taxon>
        <taxon>Ecdysozoa</taxon>
        <taxon>Nematoda</taxon>
        <taxon>Chromadorea</taxon>
        <taxon>Rhabditida</taxon>
        <taxon>Tylenchina</taxon>
        <taxon>Tylenchomorpha</taxon>
        <taxon>Sphaerularioidea</taxon>
        <taxon>Anguinidae</taxon>
        <taxon>Anguininae</taxon>
        <taxon>Ditylenchus</taxon>
    </lineage>
</organism>
<dbReference type="SUPFAM" id="SSF51905">
    <property type="entry name" value="FAD/NAD(P)-binding domain"/>
    <property type="match status" value="1"/>
</dbReference>
<protein>
    <submittedName>
        <fullName evidence="8">FAD-binding domain-containing protein</fullName>
    </submittedName>
</protein>
<keyword evidence="3" id="KW-0560">Oxidoreductase</keyword>
<evidence type="ECO:0000313" key="8">
    <source>
        <dbReference type="WBParaSite" id="jg14616"/>
    </source>
</evidence>
<evidence type="ECO:0000256" key="5">
    <source>
        <dbReference type="SAM" id="Phobius"/>
    </source>
</evidence>
<accession>A0A915D227</accession>
<feature type="transmembrane region" description="Helical" evidence="5">
    <location>
        <begin position="385"/>
        <end position="404"/>
    </location>
</feature>
<feature type="domain" description="FAD-binding" evidence="6">
    <location>
        <begin position="10"/>
        <end position="368"/>
    </location>
</feature>
<name>A0A915D227_9BILA</name>
<reference evidence="8" key="1">
    <citation type="submission" date="2022-11" db="UniProtKB">
        <authorList>
            <consortium name="WormBaseParasite"/>
        </authorList>
    </citation>
    <scope>IDENTIFICATION</scope>
</reference>
<keyword evidence="2" id="KW-0274">FAD</keyword>
<evidence type="ECO:0000256" key="3">
    <source>
        <dbReference type="ARBA" id="ARBA00023002"/>
    </source>
</evidence>
<dbReference type="Gene3D" id="3.50.50.60">
    <property type="entry name" value="FAD/NAD(P)-binding domain"/>
    <property type="match status" value="1"/>
</dbReference>
<dbReference type="InterPro" id="IPR002938">
    <property type="entry name" value="FAD-bd"/>
</dbReference>
<dbReference type="InterPro" id="IPR036188">
    <property type="entry name" value="FAD/NAD-bd_sf"/>
</dbReference>
<evidence type="ECO:0000256" key="2">
    <source>
        <dbReference type="ARBA" id="ARBA00022827"/>
    </source>
</evidence>
<keyword evidence="5" id="KW-0812">Transmembrane</keyword>
<evidence type="ECO:0000256" key="1">
    <source>
        <dbReference type="ARBA" id="ARBA00022630"/>
    </source>
</evidence>
<evidence type="ECO:0000313" key="7">
    <source>
        <dbReference type="Proteomes" id="UP000887574"/>
    </source>
</evidence>
<keyword evidence="4" id="KW-0503">Monooxygenase</keyword>
<keyword evidence="5" id="KW-0472">Membrane</keyword>
<dbReference type="PRINTS" id="PR00420">
    <property type="entry name" value="RNGMNOXGNASE"/>
</dbReference>
<dbReference type="Pfam" id="PF01494">
    <property type="entry name" value="FAD_binding_3"/>
    <property type="match status" value="1"/>
</dbReference>
<dbReference type="GO" id="GO:0004497">
    <property type="term" value="F:monooxygenase activity"/>
    <property type="evidence" value="ECO:0007669"/>
    <property type="project" value="UniProtKB-KW"/>
</dbReference>
<proteinExistence type="predicted"/>
<dbReference type="WBParaSite" id="jg14616">
    <property type="protein sequence ID" value="jg14616"/>
    <property type="gene ID" value="jg14616"/>
</dbReference>
<dbReference type="PANTHER" id="PTHR46972:SF1">
    <property type="entry name" value="FAD DEPENDENT OXIDOREDUCTASE DOMAIN-CONTAINING PROTEIN"/>
    <property type="match status" value="1"/>
</dbReference>
<keyword evidence="7" id="KW-1185">Reference proteome</keyword>
<keyword evidence="1" id="KW-0285">Flavoprotein</keyword>
<dbReference type="PANTHER" id="PTHR46972">
    <property type="entry name" value="MONOOXYGENASE ASQM-RELATED"/>
    <property type="match status" value="1"/>
</dbReference>
<evidence type="ECO:0000259" key="6">
    <source>
        <dbReference type="Pfam" id="PF01494"/>
    </source>
</evidence>
<evidence type="ECO:0000256" key="4">
    <source>
        <dbReference type="ARBA" id="ARBA00023033"/>
    </source>
</evidence>
<dbReference type="GO" id="GO:0071949">
    <property type="term" value="F:FAD binding"/>
    <property type="evidence" value="ECO:0007669"/>
    <property type="project" value="InterPro"/>
</dbReference>